<accession>A0ABT3H1S5</accession>
<name>A0ABT3H1S5_9RHOB</name>
<gene>
    <name evidence="2" type="ORF">OKW52_16010</name>
</gene>
<dbReference type="RefSeq" id="WP_246022364.1">
    <property type="nucleotide sequence ID" value="NZ_JAPDFL010000001.1"/>
</dbReference>
<reference evidence="2 3" key="1">
    <citation type="submission" date="2022-10" db="EMBL/GenBank/DDBJ databases">
        <title>Pararhodobacter sp. nov., isolated from marine algae.</title>
        <authorList>
            <person name="Choi B.J."/>
            <person name="Kim J.M."/>
            <person name="Lee J.K."/>
            <person name="Choi D.G."/>
            <person name="Jeon C.O."/>
        </authorList>
    </citation>
    <scope>NUCLEOTIDE SEQUENCE [LARGE SCALE GENOMIC DNA]</scope>
    <source>
        <strain evidence="2 3">ZQ420</strain>
    </source>
</reference>
<evidence type="ECO:0008006" key="4">
    <source>
        <dbReference type="Google" id="ProtNLM"/>
    </source>
</evidence>
<keyword evidence="1" id="KW-1133">Transmembrane helix</keyword>
<feature type="transmembrane region" description="Helical" evidence="1">
    <location>
        <begin position="6"/>
        <end position="28"/>
    </location>
</feature>
<keyword evidence="3" id="KW-1185">Reference proteome</keyword>
<organism evidence="2 3">
    <name type="scientific">Pararhodobacter zhoushanensis</name>
    <dbReference type="NCBI Taxonomy" id="2479545"/>
    <lineage>
        <taxon>Bacteria</taxon>
        <taxon>Pseudomonadati</taxon>
        <taxon>Pseudomonadota</taxon>
        <taxon>Alphaproteobacteria</taxon>
        <taxon>Rhodobacterales</taxon>
        <taxon>Paracoccaceae</taxon>
        <taxon>Pararhodobacter</taxon>
    </lineage>
</organism>
<comment type="caution">
    <text evidence="2">The sequence shown here is derived from an EMBL/GenBank/DDBJ whole genome shotgun (WGS) entry which is preliminary data.</text>
</comment>
<proteinExistence type="predicted"/>
<evidence type="ECO:0000313" key="3">
    <source>
        <dbReference type="Proteomes" id="UP001208938"/>
    </source>
</evidence>
<feature type="transmembrane region" description="Helical" evidence="1">
    <location>
        <begin position="40"/>
        <end position="67"/>
    </location>
</feature>
<sequence>MTLDLLRFLLIKSAGVGIGVFVGVLLGLGYRRRSSGKTDGLLAGSVVLTALAVGAAAWVTMMVITWFGMR</sequence>
<keyword evidence="1" id="KW-0472">Membrane</keyword>
<dbReference type="Proteomes" id="UP001208938">
    <property type="component" value="Unassembled WGS sequence"/>
</dbReference>
<dbReference type="EMBL" id="JAPDFL010000001">
    <property type="protein sequence ID" value="MCW1933721.1"/>
    <property type="molecule type" value="Genomic_DNA"/>
</dbReference>
<keyword evidence="1" id="KW-0812">Transmembrane</keyword>
<protein>
    <recommendedName>
        <fullName evidence="4">PEP-CTERM protein-sorting domain-containing protein</fullName>
    </recommendedName>
</protein>
<evidence type="ECO:0000256" key="1">
    <source>
        <dbReference type="SAM" id="Phobius"/>
    </source>
</evidence>
<evidence type="ECO:0000313" key="2">
    <source>
        <dbReference type="EMBL" id="MCW1933721.1"/>
    </source>
</evidence>